<evidence type="ECO:0000313" key="5">
    <source>
        <dbReference type="Proteomes" id="UP000317422"/>
    </source>
</evidence>
<evidence type="ECO:0000256" key="1">
    <source>
        <dbReference type="SAM" id="MobiDB-lite"/>
    </source>
</evidence>
<dbReference type="RefSeq" id="WP_141922220.1">
    <property type="nucleotide sequence ID" value="NZ_VFQC01000001.1"/>
</dbReference>
<keyword evidence="2" id="KW-0812">Transmembrane</keyword>
<feature type="region of interest" description="Disordered" evidence="1">
    <location>
        <begin position="217"/>
        <end position="244"/>
    </location>
</feature>
<evidence type="ECO:0000313" key="4">
    <source>
        <dbReference type="EMBL" id="TQN30935.1"/>
    </source>
</evidence>
<dbReference type="Proteomes" id="UP000317422">
    <property type="component" value="Unassembled WGS sequence"/>
</dbReference>
<evidence type="ECO:0000256" key="2">
    <source>
        <dbReference type="SAM" id="Phobius"/>
    </source>
</evidence>
<reference evidence="4 5" key="1">
    <citation type="submission" date="2019-06" db="EMBL/GenBank/DDBJ databases">
        <title>Sequencing the genomes of 1000 actinobacteria strains.</title>
        <authorList>
            <person name="Klenk H.-P."/>
        </authorList>
    </citation>
    <scope>NUCLEOTIDE SEQUENCE [LARGE SCALE GENOMIC DNA]</scope>
    <source>
        <strain evidence="4 5">DSM 45015</strain>
    </source>
</reference>
<dbReference type="AlphaFoldDB" id="A0A543NGF2"/>
<accession>A0A543NGF2</accession>
<dbReference type="EMBL" id="VFQC01000001">
    <property type="protein sequence ID" value="TQN30935.1"/>
    <property type="molecule type" value="Genomic_DNA"/>
</dbReference>
<keyword evidence="2" id="KW-0472">Membrane</keyword>
<protein>
    <submittedName>
        <fullName evidence="4">Pilus assembly protein CpaB</fullName>
    </submittedName>
</protein>
<dbReference type="OrthoDB" id="3468004at2"/>
<keyword evidence="2" id="KW-1133">Transmembrane helix</keyword>
<feature type="compositionally biased region" description="Low complexity" evidence="1">
    <location>
        <begin position="230"/>
        <end position="244"/>
    </location>
</feature>
<comment type="caution">
    <text evidence="4">The sequence shown here is derived from an EMBL/GenBank/DDBJ whole genome shotgun (WGS) entry which is preliminary data.</text>
</comment>
<sequence length="244" mass="25938">MNPRQRRGILLMIVAGIGALAITFTMVSYIGSLQAEMGSYRTVLQLNTDVPADEPLDESMFKETEVPAKFFQDSFVKQLSDLDLGSNQAPVAAAALDEGTLLQTSMVTSAPDLKSGEREVAVMVDAEAGVAGKLRPGSKVDVYGAVDPQQEDDQPCVVRALTEVEVIESGAARTGDDEEAQQANQLPVTFRLSPEETLELNYVESFSNSLRLALISSEGGGKPGTSEVCSDSLSDLGSSDDGQE</sequence>
<dbReference type="InterPro" id="IPR031571">
    <property type="entry name" value="RcpC_dom"/>
</dbReference>
<name>A0A543NGF2_9ACTN</name>
<dbReference type="Pfam" id="PF16976">
    <property type="entry name" value="RcpC"/>
    <property type="match status" value="1"/>
</dbReference>
<proteinExistence type="predicted"/>
<evidence type="ECO:0000259" key="3">
    <source>
        <dbReference type="Pfam" id="PF16976"/>
    </source>
</evidence>
<keyword evidence="5" id="KW-1185">Reference proteome</keyword>
<gene>
    <name evidence="4" type="ORF">FHX37_0823</name>
</gene>
<feature type="transmembrane region" description="Helical" evidence="2">
    <location>
        <begin position="9"/>
        <end position="31"/>
    </location>
</feature>
<organism evidence="4 5">
    <name type="scientific">Haloactinospora alba</name>
    <dbReference type="NCBI Taxonomy" id="405555"/>
    <lineage>
        <taxon>Bacteria</taxon>
        <taxon>Bacillati</taxon>
        <taxon>Actinomycetota</taxon>
        <taxon>Actinomycetes</taxon>
        <taxon>Streptosporangiales</taxon>
        <taxon>Nocardiopsidaceae</taxon>
        <taxon>Haloactinospora</taxon>
    </lineage>
</organism>
<feature type="domain" description="Flp pilus assembly protein RcpC/CpaB" evidence="3">
    <location>
        <begin position="113"/>
        <end position="214"/>
    </location>
</feature>